<keyword evidence="2" id="KW-1185">Reference proteome</keyword>
<dbReference type="EMBL" id="CASHSV030000109">
    <property type="protein sequence ID" value="CAJ2649816.1"/>
    <property type="molecule type" value="Genomic_DNA"/>
</dbReference>
<proteinExistence type="predicted"/>
<reference evidence="1" key="1">
    <citation type="submission" date="2023-10" db="EMBL/GenBank/DDBJ databases">
        <authorList>
            <person name="Rodriguez Cubillos JULIANA M."/>
            <person name="De Vega J."/>
        </authorList>
    </citation>
    <scope>NUCLEOTIDE SEQUENCE</scope>
</reference>
<protein>
    <submittedName>
        <fullName evidence="1">Uncharacterized protein</fullName>
    </submittedName>
</protein>
<name>A0ACB0K0M9_TRIPR</name>
<gene>
    <name evidence="1" type="ORF">MILVUS5_LOCUS17825</name>
</gene>
<comment type="caution">
    <text evidence="1">The sequence shown here is derived from an EMBL/GenBank/DDBJ whole genome shotgun (WGS) entry which is preliminary data.</text>
</comment>
<organism evidence="1 2">
    <name type="scientific">Trifolium pratense</name>
    <name type="common">Red clover</name>
    <dbReference type="NCBI Taxonomy" id="57577"/>
    <lineage>
        <taxon>Eukaryota</taxon>
        <taxon>Viridiplantae</taxon>
        <taxon>Streptophyta</taxon>
        <taxon>Embryophyta</taxon>
        <taxon>Tracheophyta</taxon>
        <taxon>Spermatophyta</taxon>
        <taxon>Magnoliopsida</taxon>
        <taxon>eudicotyledons</taxon>
        <taxon>Gunneridae</taxon>
        <taxon>Pentapetalae</taxon>
        <taxon>rosids</taxon>
        <taxon>fabids</taxon>
        <taxon>Fabales</taxon>
        <taxon>Fabaceae</taxon>
        <taxon>Papilionoideae</taxon>
        <taxon>50 kb inversion clade</taxon>
        <taxon>NPAAA clade</taxon>
        <taxon>Hologalegina</taxon>
        <taxon>IRL clade</taxon>
        <taxon>Trifolieae</taxon>
        <taxon>Trifolium</taxon>
    </lineage>
</organism>
<dbReference type="Proteomes" id="UP001177021">
    <property type="component" value="Unassembled WGS sequence"/>
</dbReference>
<sequence length="147" mass="16722">MRLLEFECVLLIILSAFLVFGKAEIYIVTVEGEPIISYSGGIDEFEATAVESDEKIDTTSEHVTSYSRHLEKRHDMILGTLFEQGTYKKLYSYRHLINGFAVHISPEQAETLRHAPGVKAVERDWKVKRLTTHTPQFLGLPKSVTIK</sequence>
<accession>A0ACB0K0M9</accession>
<evidence type="ECO:0000313" key="2">
    <source>
        <dbReference type="Proteomes" id="UP001177021"/>
    </source>
</evidence>
<evidence type="ECO:0000313" key="1">
    <source>
        <dbReference type="EMBL" id="CAJ2649816.1"/>
    </source>
</evidence>